<keyword evidence="2" id="KW-1185">Reference proteome</keyword>
<dbReference type="Proteomes" id="UP000054516">
    <property type="component" value="Unassembled WGS sequence"/>
</dbReference>
<name>A0A1W2TP70_ROSNE</name>
<accession>A0A1W2TP70</accession>
<organism evidence="1">
    <name type="scientific">Rosellinia necatrix</name>
    <name type="common">White root-rot fungus</name>
    <dbReference type="NCBI Taxonomy" id="77044"/>
    <lineage>
        <taxon>Eukaryota</taxon>
        <taxon>Fungi</taxon>
        <taxon>Dikarya</taxon>
        <taxon>Ascomycota</taxon>
        <taxon>Pezizomycotina</taxon>
        <taxon>Sordariomycetes</taxon>
        <taxon>Xylariomycetidae</taxon>
        <taxon>Xylariales</taxon>
        <taxon>Xylariaceae</taxon>
        <taxon>Rosellinia</taxon>
    </lineage>
</organism>
<reference evidence="1" key="1">
    <citation type="submission" date="2016-03" db="EMBL/GenBank/DDBJ databases">
        <title>Draft genome sequence of Rosellinia necatrix.</title>
        <authorList>
            <person name="Kanematsu S."/>
        </authorList>
    </citation>
    <scope>NUCLEOTIDE SEQUENCE [LARGE SCALE GENOMIC DNA]</scope>
    <source>
        <strain evidence="1">W97</strain>
    </source>
</reference>
<gene>
    <name evidence="1" type="ORF">SAMD00023353_4200230</name>
</gene>
<dbReference type="OrthoDB" id="4741371at2759"/>
<protein>
    <submittedName>
        <fullName evidence="1">Uncharacterized protein</fullName>
    </submittedName>
</protein>
<dbReference type="EMBL" id="DF977487">
    <property type="protein sequence ID" value="GAP90181.1"/>
    <property type="molecule type" value="Genomic_DNA"/>
</dbReference>
<dbReference type="AlphaFoldDB" id="A0A1W2TP70"/>
<evidence type="ECO:0000313" key="1">
    <source>
        <dbReference type="EMBL" id="GAP90181.1"/>
    </source>
</evidence>
<evidence type="ECO:0000313" key="2">
    <source>
        <dbReference type="Proteomes" id="UP000054516"/>
    </source>
</evidence>
<sequence length="285" mass="31859">MSSTVFTAPTMALAAHFPELDPVALLQLVEAPVVRLAFYEFRSRFWDEAVGDEREFALIPIENIKEAIGDFNENPAGFAGYRSISGGGHAVHPSTYLDQSAITGFMSRVFAWATQEYLKLPIAPFLKGESMGMSLLWGILGICIALHQEETFPAPLSALPAGVDSSDIAAWEKSMSGTLSYDPTWFPAWQEWRTRHETLKDSKERASFVRFWTAETAADFATWREDSQTAEIGRFLSILRYMRCYDVVPGDRFVTKHLVAYRGELKDPEELEVADSAPEGAVDDE</sequence>
<proteinExistence type="predicted"/>